<reference evidence="2" key="1">
    <citation type="submission" date="2023-06" db="EMBL/GenBank/DDBJ databases">
        <authorList>
            <consortium name="Lawrence Berkeley National Laboratory"/>
            <person name="Ahrendt S."/>
            <person name="Sahu N."/>
            <person name="Indic B."/>
            <person name="Wong-Bajracharya J."/>
            <person name="Merenyi Z."/>
            <person name="Ke H.-M."/>
            <person name="Monk M."/>
            <person name="Kocsube S."/>
            <person name="Drula E."/>
            <person name="Lipzen A."/>
            <person name="Balint B."/>
            <person name="Henrissat B."/>
            <person name="Andreopoulos B."/>
            <person name="Martin F.M."/>
            <person name="Harder C.B."/>
            <person name="Rigling D."/>
            <person name="Ford K.L."/>
            <person name="Foster G.D."/>
            <person name="Pangilinan J."/>
            <person name="Papanicolaou A."/>
            <person name="Barry K."/>
            <person name="LaButti K."/>
            <person name="Viragh M."/>
            <person name="Koriabine M."/>
            <person name="Yan M."/>
            <person name="Riley R."/>
            <person name="Champramary S."/>
            <person name="Plett K.L."/>
            <person name="Tsai I.J."/>
            <person name="Slot J."/>
            <person name="Sipos G."/>
            <person name="Plett J."/>
            <person name="Nagy L.G."/>
            <person name="Grigoriev I.V."/>
        </authorList>
    </citation>
    <scope>NUCLEOTIDE SEQUENCE</scope>
    <source>
        <strain evidence="2">HWK02</strain>
    </source>
</reference>
<organism evidence="2 3">
    <name type="scientific">Armillaria luteobubalina</name>
    <dbReference type="NCBI Taxonomy" id="153913"/>
    <lineage>
        <taxon>Eukaryota</taxon>
        <taxon>Fungi</taxon>
        <taxon>Dikarya</taxon>
        <taxon>Basidiomycota</taxon>
        <taxon>Agaricomycotina</taxon>
        <taxon>Agaricomycetes</taxon>
        <taxon>Agaricomycetidae</taxon>
        <taxon>Agaricales</taxon>
        <taxon>Marasmiineae</taxon>
        <taxon>Physalacriaceae</taxon>
        <taxon>Armillaria</taxon>
    </lineage>
</organism>
<dbReference type="EMBL" id="JAUEPU010000013">
    <property type="protein sequence ID" value="KAK0497471.1"/>
    <property type="molecule type" value="Genomic_DNA"/>
</dbReference>
<evidence type="ECO:0000313" key="3">
    <source>
        <dbReference type="Proteomes" id="UP001175228"/>
    </source>
</evidence>
<evidence type="ECO:0000313" key="2">
    <source>
        <dbReference type="EMBL" id="KAK0497471.1"/>
    </source>
</evidence>
<protein>
    <submittedName>
        <fullName evidence="2">Uncharacterized protein</fullName>
    </submittedName>
</protein>
<dbReference type="Proteomes" id="UP001175228">
    <property type="component" value="Unassembled WGS sequence"/>
</dbReference>
<feature type="compositionally biased region" description="Basic and acidic residues" evidence="1">
    <location>
        <begin position="130"/>
        <end position="139"/>
    </location>
</feature>
<dbReference type="AlphaFoldDB" id="A0AA39TQ99"/>
<gene>
    <name evidence="2" type="ORF">EDD18DRAFT_1104859</name>
</gene>
<accession>A0AA39TQ99</accession>
<proteinExistence type="predicted"/>
<sequence>MERTAGSEFIATLLKSLPKTRSDFASDYFNTLAAITTGAAPTLLAGRVAAGHARPDDSWRGPSVISSLRFEAHPQADADTCSQEGSMVDLEASQSSTYSIIASFALCRSQCRNGRREFRQLEAGSHMSKRGRESRKDKSAAVMNHDLYPPS</sequence>
<comment type="caution">
    <text evidence="2">The sequence shown here is derived from an EMBL/GenBank/DDBJ whole genome shotgun (WGS) entry which is preliminary data.</text>
</comment>
<keyword evidence="3" id="KW-1185">Reference proteome</keyword>
<evidence type="ECO:0000256" key="1">
    <source>
        <dbReference type="SAM" id="MobiDB-lite"/>
    </source>
</evidence>
<feature type="region of interest" description="Disordered" evidence="1">
    <location>
        <begin position="122"/>
        <end position="151"/>
    </location>
</feature>
<name>A0AA39TQ99_9AGAR</name>